<keyword evidence="15" id="KW-1185">Reference proteome</keyword>
<dbReference type="RefSeq" id="WP_187688030.1">
    <property type="nucleotide sequence ID" value="NZ_AP023396.1"/>
</dbReference>
<dbReference type="AlphaFoldDB" id="A0A7G1KHQ7"/>
<keyword evidence="8 12" id="KW-0479">Metal-binding</keyword>
<evidence type="ECO:0000256" key="12">
    <source>
        <dbReference type="RuleBase" id="RU003706"/>
    </source>
</evidence>
<dbReference type="FunFam" id="3.90.550.10:FF:000023">
    <property type="entry name" value="Glucose-1-phosphate thymidylyltransferase"/>
    <property type="match status" value="1"/>
</dbReference>
<dbReference type="Pfam" id="PF00483">
    <property type="entry name" value="NTP_transferase"/>
    <property type="match status" value="1"/>
</dbReference>
<evidence type="ECO:0000313" key="14">
    <source>
        <dbReference type="EMBL" id="BCK54832.1"/>
    </source>
</evidence>
<protein>
    <recommendedName>
        <fullName evidence="5 12">Glucose-1-phosphate thymidylyltransferase</fullName>
        <ecNumber evidence="4 12">2.7.7.24</ecNumber>
    </recommendedName>
</protein>
<dbReference type="InterPro" id="IPR005835">
    <property type="entry name" value="NTP_transferase_dom"/>
</dbReference>
<dbReference type="Gene3D" id="3.90.550.10">
    <property type="entry name" value="Spore Coat Polysaccharide Biosynthesis Protein SpsA, Chain A"/>
    <property type="match status" value="1"/>
</dbReference>
<keyword evidence="9 12" id="KW-0460">Magnesium</keyword>
<dbReference type="GeneID" id="80347155"/>
<dbReference type="PANTHER" id="PTHR43532:SF1">
    <property type="entry name" value="GLUCOSE-1-PHOSPHATE THYMIDYLYLTRANSFERASE 1"/>
    <property type="match status" value="1"/>
</dbReference>
<dbReference type="GO" id="GO:0008879">
    <property type="term" value="F:glucose-1-phosphate thymidylyltransferase activity"/>
    <property type="evidence" value="ECO:0007669"/>
    <property type="project" value="UniProtKB-EC"/>
</dbReference>
<dbReference type="EC" id="2.7.7.24" evidence="4 12"/>
<comment type="function">
    <text evidence="12">Catalyzes the formation of dTDP-glucose, from dTTP and glucose 1-phosphate, as well as its pyrophosphorolysis.</text>
</comment>
<feature type="domain" description="Nucleotidyl transferase" evidence="13">
    <location>
        <begin position="3"/>
        <end position="236"/>
    </location>
</feature>
<evidence type="ECO:0000256" key="3">
    <source>
        <dbReference type="ARBA" id="ARBA00010480"/>
    </source>
</evidence>
<reference evidence="14 15" key="1">
    <citation type="submission" date="2020-08" db="EMBL/GenBank/DDBJ databases">
        <title>Genome Sequencing of Nocardia wallacei strain FMUON74 and assembly.</title>
        <authorList>
            <person name="Toyokawa M."/>
            <person name="Uesaka K."/>
        </authorList>
    </citation>
    <scope>NUCLEOTIDE SEQUENCE [LARGE SCALE GENOMIC DNA]</scope>
    <source>
        <strain evidence="14 15">FMUON74</strain>
    </source>
</reference>
<evidence type="ECO:0000313" key="15">
    <source>
        <dbReference type="Proteomes" id="UP000516173"/>
    </source>
</evidence>
<organism evidence="14 15">
    <name type="scientific">Nocardia wallacei</name>
    <dbReference type="NCBI Taxonomy" id="480035"/>
    <lineage>
        <taxon>Bacteria</taxon>
        <taxon>Bacillati</taxon>
        <taxon>Actinomycetota</taxon>
        <taxon>Actinomycetes</taxon>
        <taxon>Mycobacteriales</taxon>
        <taxon>Nocardiaceae</taxon>
        <taxon>Nocardia</taxon>
    </lineage>
</organism>
<comment type="cofactor">
    <cofactor evidence="1">
        <name>Mg(2+)</name>
        <dbReference type="ChEBI" id="CHEBI:18420"/>
    </cofactor>
</comment>
<proteinExistence type="inferred from homology"/>
<sequence length="297" mass="32488">MRGIILAGGHGTRLTPLTQVMSKQLLPVFDKPMIYYPLSVLLLAGIREILLISTPRDVGHFRTLLGDGRRLGIEVRYAVQAEPNGLAEALLIGREFVGAGPVALILGDNIFHGHNLARILQESIEKLNGATLFGYSVADPERYGVAVFDRHGRLIDIVEKSDRPPSSLAVTGLYLYDNDALDYAAQLRPSARGELEITDLNRRFIQEGRAELVNLGRGTTWLDAGTHTSLLDAGNYVQVIQNRQGVRIACVEEVAYRMGMLDRDGLAAAIAAVGSASEYGKYLERIHLETTGSPRPM</sequence>
<evidence type="ECO:0000256" key="4">
    <source>
        <dbReference type="ARBA" id="ARBA00012461"/>
    </source>
</evidence>
<dbReference type="InterPro" id="IPR029044">
    <property type="entry name" value="Nucleotide-diphossugar_trans"/>
</dbReference>
<dbReference type="KEGG" id="nwl:NWFMUON74_26040"/>
<evidence type="ECO:0000256" key="5">
    <source>
        <dbReference type="ARBA" id="ARBA00017654"/>
    </source>
</evidence>
<comment type="function">
    <text evidence="11">Catalyzes the conversion of glucose-1-phosphate and dTTP to dTDP-glucose and pyrophosphate. Involved in the biosynthesis of the dTDP-L-rhamnose which is a component of the critical linker, D-N-acetylglucosamine-L-rhamnose disaccharide, which connects the galactan region of arabinogalactan to peptidoglycan via a phosphodiester linkage.</text>
</comment>
<evidence type="ECO:0000256" key="6">
    <source>
        <dbReference type="ARBA" id="ARBA00022679"/>
    </source>
</evidence>
<dbReference type="EMBL" id="AP023396">
    <property type="protein sequence ID" value="BCK54832.1"/>
    <property type="molecule type" value="Genomic_DNA"/>
</dbReference>
<gene>
    <name evidence="14" type="primary">rfbA</name>
    <name evidence="14" type="ORF">NWFMUON74_26040</name>
</gene>
<keyword evidence="6 12" id="KW-0808">Transferase</keyword>
<dbReference type="CDD" id="cd02538">
    <property type="entry name" value="G1P_TT_short"/>
    <property type="match status" value="1"/>
</dbReference>
<comment type="catalytic activity">
    <reaction evidence="10 12">
        <text>dTTP + alpha-D-glucose 1-phosphate + H(+) = dTDP-alpha-D-glucose + diphosphate</text>
        <dbReference type="Rhea" id="RHEA:15225"/>
        <dbReference type="ChEBI" id="CHEBI:15378"/>
        <dbReference type="ChEBI" id="CHEBI:33019"/>
        <dbReference type="ChEBI" id="CHEBI:37568"/>
        <dbReference type="ChEBI" id="CHEBI:57477"/>
        <dbReference type="ChEBI" id="CHEBI:58601"/>
        <dbReference type="EC" id="2.7.7.24"/>
    </reaction>
</comment>
<evidence type="ECO:0000256" key="7">
    <source>
        <dbReference type="ARBA" id="ARBA00022695"/>
    </source>
</evidence>
<evidence type="ECO:0000256" key="10">
    <source>
        <dbReference type="ARBA" id="ARBA00049336"/>
    </source>
</evidence>
<dbReference type="GO" id="GO:0019318">
    <property type="term" value="P:hexose metabolic process"/>
    <property type="evidence" value="ECO:0007669"/>
    <property type="project" value="UniProtKB-ARBA"/>
</dbReference>
<dbReference type="SUPFAM" id="SSF53448">
    <property type="entry name" value="Nucleotide-diphospho-sugar transferases"/>
    <property type="match status" value="1"/>
</dbReference>
<dbReference type="Proteomes" id="UP000516173">
    <property type="component" value="Chromosome"/>
</dbReference>
<name>A0A7G1KHQ7_9NOCA</name>
<evidence type="ECO:0000256" key="9">
    <source>
        <dbReference type="ARBA" id="ARBA00022842"/>
    </source>
</evidence>
<comment type="pathway">
    <text evidence="2">Carbohydrate biosynthesis; dTDP-L-rhamnose biosynthesis.</text>
</comment>
<dbReference type="InterPro" id="IPR005907">
    <property type="entry name" value="G1P_thy_trans_s"/>
</dbReference>
<dbReference type="GO" id="GO:0000271">
    <property type="term" value="P:polysaccharide biosynthetic process"/>
    <property type="evidence" value="ECO:0007669"/>
    <property type="project" value="UniProtKB-ARBA"/>
</dbReference>
<accession>A0A7G1KHQ7</accession>
<evidence type="ECO:0000256" key="1">
    <source>
        <dbReference type="ARBA" id="ARBA00001946"/>
    </source>
</evidence>
<evidence type="ECO:0000256" key="8">
    <source>
        <dbReference type="ARBA" id="ARBA00022723"/>
    </source>
</evidence>
<dbReference type="NCBIfam" id="TIGR01207">
    <property type="entry name" value="rmlA"/>
    <property type="match status" value="1"/>
</dbReference>
<dbReference type="GO" id="GO:0046872">
    <property type="term" value="F:metal ion binding"/>
    <property type="evidence" value="ECO:0007669"/>
    <property type="project" value="UniProtKB-KW"/>
</dbReference>
<keyword evidence="7 12" id="KW-0548">Nucleotidyltransferase</keyword>
<comment type="similarity">
    <text evidence="3 12">Belongs to the glucose-1-phosphate thymidylyltransferase family.</text>
</comment>
<evidence type="ECO:0000256" key="11">
    <source>
        <dbReference type="ARBA" id="ARBA00055050"/>
    </source>
</evidence>
<evidence type="ECO:0000256" key="2">
    <source>
        <dbReference type="ARBA" id="ARBA00004781"/>
    </source>
</evidence>
<evidence type="ECO:0000259" key="13">
    <source>
        <dbReference type="Pfam" id="PF00483"/>
    </source>
</evidence>
<dbReference type="PANTHER" id="PTHR43532">
    <property type="entry name" value="GLUCOSE-1-PHOSPHATE THYMIDYLYLTRANSFERASE"/>
    <property type="match status" value="1"/>
</dbReference>